<evidence type="ECO:0000256" key="1">
    <source>
        <dbReference type="SAM" id="MobiDB-lite"/>
    </source>
</evidence>
<proteinExistence type="predicted"/>
<dbReference type="AlphaFoldDB" id="A0A2M6WCN7"/>
<dbReference type="Proteomes" id="UP000230543">
    <property type="component" value="Unassembled WGS sequence"/>
</dbReference>
<protein>
    <recommendedName>
        <fullName evidence="4">DUF4012 domain-containing protein</fullName>
    </recommendedName>
</protein>
<evidence type="ECO:0000313" key="3">
    <source>
        <dbReference type="Proteomes" id="UP000230543"/>
    </source>
</evidence>
<dbReference type="EMBL" id="PFBO01000056">
    <property type="protein sequence ID" value="PIT90495.1"/>
    <property type="molecule type" value="Genomic_DNA"/>
</dbReference>
<reference evidence="3" key="1">
    <citation type="submission" date="2017-09" db="EMBL/GenBank/DDBJ databases">
        <title>Depth-based differentiation of microbial function through sediment-hosted aquifers and enrichment of novel symbionts in the deep terrestrial subsurface.</title>
        <authorList>
            <person name="Probst A.J."/>
            <person name="Ladd B."/>
            <person name="Jarett J.K."/>
            <person name="Geller-Mcgrath D.E."/>
            <person name="Sieber C.M.K."/>
            <person name="Emerson J.B."/>
            <person name="Anantharaman K."/>
            <person name="Thomas B.C."/>
            <person name="Malmstrom R."/>
            <person name="Stieglmeier M."/>
            <person name="Klingl A."/>
            <person name="Woyke T."/>
            <person name="Ryan C.M."/>
            <person name="Banfield J.F."/>
        </authorList>
    </citation>
    <scope>NUCLEOTIDE SEQUENCE [LARGE SCALE GENOMIC DNA]</scope>
</reference>
<feature type="region of interest" description="Disordered" evidence="1">
    <location>
        <begin position="1"/>
        <end position="28"/>
    </location>
</feature>
<evidence type="ECO:0008006" key="4">
    <source>
        <dbReference type="Google" id="ProtNLM"/>
    </source>
</evidence>
<comment type="caution">
    <text evidence="2">The sequence shown here is derived from an EMBL/GenBank/DDBJ whole genome shotgun (WGS) entry which is preliminary data.</text>
</comment>
<dbReference type="InterPro" id="IPR025101">
    <property type="entry name" value="DUF4012"/>
</dbReference>
<dbReference type="Pfam" id="PF13196">
    <property type="entry name" value="DUF4012"/>
    <property type="match status" value="1"/>
</dbReference>
<name>A0A2M6WCN7_9BACT</name>
<sequence length="892" mass="100977">MAEIKAKNKIKKTAKAKTKKTTKTVKKEPVIKRKRTVSKKTEAVKSEVIEKKATGKADSNFEISELTDQLELDHFLIDEQIYYSQQLAKEMEIEEKVVRPLRNEIEMLIEENKGKKRIEGDLPQNVQISLDRKGKQVAVKSSRSAINSAFTVNLKESDLKKSAPENNSLKEFKVKEHDFKVPTTSLVKNEKWQVLWFSLKRFFRFRRKPKFNFEDKTPVQISPVWLKLKSSLTFALVALLFIMPIRAYVLVNKLDETQGQVLGVTEEALAEIKGGVASATVQDWSKASLSFAQASSYFKEAQSALSGYNNSLVQLFEKVPLASRKLKDGQRLLKAGELSSQAAGDLAMIVEKINNSKDQDQKISQLFPEIQISLKEIIHSLEAAINQLSEIDQSILPEDYRSVFVDLQSNLPKLLNSLERMEDLIDSLVVILGYNSPQRYLFIFQNNNELRATGGFMGSFALVDIEAGEIKDLKVPGGGFYDLEDGFYLKLAPPEPLQLIAPAWQIWDANWWFDFSTTAQKVSWFLEKSGWPTVDGVMAFNSSVLPEIIQITGDIHLPYYDRVLTADNVIEVLQEEVEFNYDKEENQPKRIIGDLMEEVTKRLISVSKEKTLPFIFTLSKSLQNKDIQLYFADESLRKKVDQFNWSGEVKKTDKDYLAVIRTNIGGGKTDKVIDQQIKHYAYLQPDGSVRDTVAITLTHNGDQNNIFEKAINKSYFRVYVPAGSVLKEATGYLQPNQEDYKEVLSGYVADQDLLNISGEVITDSESGTKVYNEFEKTVFGNWLMLLPGESKTLTFSYELPFKLKFEESKISKFLNSVGLAASSLDNTYSLLTQSQAGAKNVSLESNFYLPDSLNVVWSDVSQGGEMISSDKSVNFRAADFSQDYLYGVMIDK</sequence>
<accession>A0A2M6WCN7</accession>
<evidence type="ECO:0000313" key="2">
    <source>
        <dbReference type="EMBL" id="PIT90495.1"/>
    </source>
</evidence>
<feature type="compositionally biased region" description="Basic residues" evidence="1">
    <location>
        <begin position="7"/>
        <end position="24"/>
    </location>
</feature>
<gene>
    <name evidence="2" type="ORF">COU22_01875</name>
</gene>
<organism evidence="2 3">
    <name type="scientific">Candidatus Komeilibacteria bacterium CG10_big_fil_rev_8_21_14_0_10_41_13</name>
    <dbReference type="NCBI Taxonomy" id="1974476"/>
    <lineage>
        <taxon>Bacteria</taxon>
        <taxon>Candidatus Komeiliibacteriota</taxon>
    </lineage>
</organism>